<keyword evidence="6" id="KW-0677">Repeat</keyword>
<sequence length="591" mass="68439">MLVSLSDYSVRCFNTETQEQLACLRGHQTSIVNISVHSSKRYALITSSETASLWNLDTLERKRKLSIAQNVDLLAALFIPNSNSMLTCFKDNSMLVWDAESMDLKYELRSSQSLDVTYRVFTCNSDGSSVACAGKSNLIHIWDIPSQKIHRVLQLAPETKQVKQLEYLPKHLYPEEVLLAVCSNGVLRLIDIKESAEIWTIGTYEHKVVQISCAEAGSILACIMDSGNINVYEMDVIFKQIQASKLLEQKKMHEIDQQPRTRVTKVQRKATKIKDMITERVENSKTLSHVRLREILKEYGEFPEKYRTFIWKTILRLPENYDSYSALLNKGIHPAFAEIHKVYPIRSLKLLRVFQRLLSAVAYWAPVVTESTFLPTLAFPFAKLLQNNQLIAFEVVATILVNWTQKWFDFIPNPPLNILSLIENVFSYHDKELFQHFVRYRVTTQTYAWSLLQTGFSEVFSRDEWMKLWDHILINEPSWMLMAVVAYTLVNRGPLLECYEVEEFKQFYRYHNGTGVAQVIKETYKVICTTPSDLNPGSILQPFHPLNKGQYQLLAKFPQRVKNFPQNEIDRIKQEQIALLKSDDVISWSKR</sequence>
<dbReference type="SUPFAM" id="SSF47923">
    <property type="entry name" value="Ypt/Rab-GAP domain of gyp1p"/>
    <property type="match status" value="1"/>
</dbReference>
<dbReference type="InterPro" id="IPR015943">
    <property type="entry name" value="WD40/YVTN_repeat-like_dom_sf"/>
</dbReference>
<dbReference type="EMBL" id="VXIV02001577">
    <property type="protein sequence ID" value="KAF6031694.1"/>
    <property type="molecule type" value="Genomic_DNA"/>
</dbReference>
<dbReference type="GO" id="GO:0060090">
    <property type="term" value="F:molecular adaptor activity"/>
    <property type="evidence" value="ECO:0007669"/>
    <property type="project" value="UniProtKB-ARBA"/>
</dbReference>
<keyword evidence="10" id="KW-0966">Cell projection</keyword>
<keyword evidence="4" id="KW-0963">Cytoplasm</keyword>
<accession>A0A7J7K169</accession>
<evidence type="ECO:0000256" key="4">
    <source>
        <dbReference type="ARBA" id="ARBA00022490"/>
    </source>
</evidence>
<dbReference type="InterPro" id="IPR035969">
    <property type="entry name" value="Rab-GAP_TBC_sf"/>
</dbReference>
<reference evidence="13" key="1">
    <citation type="submission" date="2020-06" db="EMBL/GenBank/DDBJ databases">
        <title>Draft genome of Bugula neritina, a colonial animal packing powerful symbionts and potential medicines.</title>
        <authorList>
            <person name="Rayko M."/>
        </authorList>
    </citation>
    <scope>NUCLEOTIDE SEQUENCE [LARGE SCALE GENOMIC DNA]</scope>
    <source>
        <strain evidence="13">Kwan_BN1</strain>
    </source>
</reference>
<dbReference type="GO" id="GO:0034451">
    <property type="term" value="C:centriolar satellite"/>
    <property type="evidence" value="ECO:0007669"/>
    <property type="project" value="UniProtKB-SubCell"/>
</dbReference>
<dbReference type="Proteomes" id="UP000593567">
    <property type="component" value="Unassembled WGS sequence"/>
</dbReference>
<dbReference type="InterPro" id="IPR051570">
    <property type="entry name" value="TBC1_cilium_biogenesis"/>
</dbReference>
<evidence type="ECO:0000259" key="12">
    <source>
        <dbReference type="PROSITE" id="PS50086"/>
    </source>
</evidence>
<dbReference type="SMART" id="SM00320">
    <property type="entry name" value="WD40"/>
    <property type="match status" value="5"/>
</dbReference>
<keyword evidence="5" id="KW-0853">WD repeat</keyword>
<dbReference type="GO" id="GO:0060271">
    <property type="term" value="P:cilium assembly"/>
    <property type="evidence" value="ECO:0007669"/>
    <property type="project" value="UniProtKB-ARBA"/>
</dbReference>
<dbReference type="InterPro" id="IPR001680">
    <property type="entry name" value="WD40_rpt"/>
</dbReference>
<dbReference type="Gene3D" id="2.130.10.10">
    <property type="entry name" value="YVTN repeat-like/Quinoprotein amine dehydrogenase"/>
    <property type="match status" value="1"/>
</dbReference>
<dbReference type="InterPro" id="IPR036322">
    <property type="entry name" value="WD40_repeat_dom_sf"/>
</dbReference>
<name>A0A7J7K169_BUGNE</name>
<evidence type="ECO:0000256" key="2">
    <source>
        <dbReference type="ARBA" id="ARBA00004607"/>
    </source>
</evidence>
<comment type="subcellular location">
    <subcellularLocation>
        <location evidence="1">Cytoplasm</location>
        <location evidence="1">Cytoskeleton</location>
        <location evidence="1">Cilium basal body</location>
    </subcellularLocation>
    <subcellularLocation>
        <location evidence="2">Cytoplasm</location>
        <location evidence="2">Cytoskeleton</location>
        <location evidence="2">Microtubule organizing center</location>
        <location evidence="2">Centrosome</location>
        <location evidence="2">Centriolar satellite</location>
    </subcellularLocation>
</comment>
<dbReference type="Pfam" id="PF00566">
    <property type="entry name" value="RabGAP-TBC"/>
    <property type="match status" value="1"/>
</dbReference>
<keyword evidence="14" id="KW-1185">Reference proteome</keyword>
<dbReference type="AlphaFoldDB" id="A0A7J7K169"/>
<evidence type="ECO:0000256" key="3">
    <source>
        <dbReference type="ARBA" id="ARBA00014199"/>
    </source>
</evidence>
<evidence type="ECO:0000313" key="14">
    <source>
        <dbReference type="Proteomes" id="UP000593567"/>
    </source>
</evidence>
<dbReference type="PANTHER" id="PTHR19853">
    <property type="entry name" value="WD REPEAT CONTAINING PROTEIN 3 WDR3"/>
    <property type="match status" value="1"/>
</dbReference>
<feature type="domain" description="Rab-GAP TBC" evidence="12">
    <location>
        <begin position="301"/>
        <end position="476"/>
    </location>
</feature>
<keyword evidence="8" id="KW-0175">Coiled coil</keyword>
<evidence type="ECO:0000256" key="9">
    <source>
        <dbReference type="ARBA" id="ARBA00023212"/>
    </source>
</evidence>
<evidence type="ECO:0000256" key="1">
    <source>
        <dbReference type="ARBA" id="ARBA00004120"/>
    </source>
</evidence>
<evidence type="ECO:0000256" key="10">
    <source>
        <dbReference type="ARBA" id="ARBA00023273"/>
    </source>
</evidence>
<evidence type="ECO:0000256" key="11">
    <source>
        <dbReference type="ARBA" id="ARBA00034464"/>
    </source>
</evidence>
<dbReference type="PROSITE" id="PS50086">
    <property type="entry name" value="TBC_RABGAP"/>
    <property type="match status" value="1"/>
</dbReference>
<comment type="caution">
    <text evidence="13">The sequence shown here is derived from an EMBL/GenBank/DDBJ whole genome shotgun (WGS) entry which is preliminary data.</text>
</comment>
<keyword evidence="7" id="KW-0970">Cilium biogenesis/degradation</keyword>
<evidence type="ECO:0000256" key="5">
    <source>
        <dbReference type="ARBA" id="ARBA00022574"/>
    </source>
</evidence>
<dbReference type="GO" id="GO:0036064">
    <property type="term" value="C:ciliary basal body"/>
    <property type="evidence" value="ECO:0007669"/>
    <property type="project" value="TreeGrafter"/>
</dbReference>
<comment type="function">
    <text evidence="11">Molecular adapter which is involved in cilium biogenesis. Part of a functional complex including OFD1 a centriolar protein involved in cilium assembly. Could regulate the cAMP-dependent phosphorylation of OFD1, and its subsequent ubiquitination by PJA2 which ultimately leads to its proteasomal degradation.</text>
</comment>
<dbReference type="InterPro" id="IPR000195">
    <property type="entry name" value="Rab-GAP-TBC_dom"/>
</dbReference>
<dbReference type="Gene3D" id="1.10.472.80">
    <property type="entry name" value="Ypt/Rab-GAP domain of gyp1p, domain 3"/>
    <property type="match status" value="1"/>
</dbReference>
<gene>
    <name evidence="13" type="ORF">EB796_009988</name>
</gene>
<dbReference type="PANTHER" id="PTHR19853:SF1">
    <property type="entry name" value="TBC1 DOMAIN FAMILY MEMBER 31"/>
    <property type="match status" value="1"/>
</dbReference>
<evidence type="ECO:0000256" key="6">
    <source>
        <dbReference type="ARBA" id="ARBA00022737"/>
    </source>
</evidence>
<evidence type="ECO:0000256" key="7">
    <source>
        <dbReference type="ARBA" id="ARBA00022794"/>
    </source>
</evidence>
<dbReference type="FunFam" id="1.10.472.80:FF:000022">
    <property type="entry name" value="TBC1 domain family, member 31"/>
    <property type="match status" value="1"/>
</dbReference>
<protein>
    <recommendedName>
        <fullName evidence="3">TBC1 domain family member 31</fullName>
    </recommendedName>
</protein>
<dbReference type="SUPFAM" id="SSF50978">
    <property type="entry name" value="WD40 repeat-like"/>
    <property type="match status" value="1"/>
</dbReference>
<evidence type="ECO:0000313" key="13">
    <source>
        <dbReference type="EMBL" id="KAF6031694.1"/>
    </source>
</evidence>
<keyword evidence="9" id="KW-0206">Cytoskeleton</keyword>
<proteinExistence type="predicted"/>
<dbReference type="OrthoDB" id="5578278at2759"/>
<organism evidence="13 14">
    <name type="scientific">Bugula neritina</name>
    <name type="common">Brown bryozoan</name>
    <name type="synonym">Sertularia neritina</name>
    <dbReference type="NCBI Taxonomy" id="10212"/>
    <lineage>
        <taxon>Eukaryota</taxon>
        <taxon>Metazoa</taxon>
        <taxon>Spiralia</taxon>
        <taxon>Lophotrochozoa</taxon>
        <taxon>Bryozoa</taxon>
        <taxon>Gymnolaemata</taxon>
        <taxon>Cheilostomatida</taxon>
        <taxon>Flustrina</taxon>
        <taxon>Buguloidea</taxon>
        <taxon>Bugulidae</taxon>
        <taxon>Bugula</taxon>
    </lineage>
</organism>
<evidence type="ECO:0000256" key="8">
    <source>
        <dbReference type="ARBA" id="ARBA00023054"/>
    </source>
</evidence>